<accession>A0AAU6TF56</accession>
<dbReference type="EMBL" id="CP095342">
    <property type="protein sequence ID" value="XAG60139.1"/>
    <property type="molecule type" value="Genomic_DNA"/>
</dbReference>
<name>A0AAU6TF56_UNCXX</name>
<gene>
    <name evidence="1" type="ORF">MRL64_07185</name>
</gene>
<proteinExistence type="predicted"/>
<dbReference type="AlphaFoldDB" id="A0AAU6TF56"/>
<organism evidence="1">
    <name type="scientific">bacterium 19MO02SH05</name>
    <dbReference type="NCBI Taxonomy" id="2920696"/>
    <lineage>
        <taxon>Bacteria</taxon>
    </lineage>
</organism>
<evidence type="ECO:0000313" key="1">
    <source>
        <dbReference type="EMBL" id="XAG60139.1"/>
    </source>
</evidence>
<reference evidence="1" key="1">
    <citation type="submission" date="2022-03" db="EMBL/GenBank/DDBJ databases">
        <title>Sea Food Isolates.</title>
        <authorList>
            <person name="Li c."/>
        </authorList>
    </citation>
    <scope>NUCLEOTIDE SEQUENCE</scope>
    <source>
        <strain evidence="1">19MO02SH05</strain>
    </source>
</reference>
<protein>
    <recommendedName>
        <fullName evidence="2">DUF4142 domain-containing protein</fullName>
    </recommendedName>
</protein>
<evidence type="ECO:0008006" key="2">
    <source>
        <dbReference type="Google" id="ProtNLM"/>
    </source>
</evidence>
<sequence>MGFWSSVGSALSGVISGACSVVSSVASTLGNAVTKIATTISEMGVNLATKVGETIKAVGISLGIIQSSDDLQELGEKAMMSEKTPTDFDSISAYIDHLRNDVTIDKEKFSRLDEKELLARSAIGSAITLQGINEKLETVVCPQFMAMVATQNLAADEIVATIKAYKEKSLNTSDYSLYLKDELSIAQSREHSNALVEAYQQLEPELSIEQIEDKVMGLRP</sequence>